<evidence type="ECO:0000313" key="5">
    <source>
        <dbReference type="EMBL" id="GLX82389.1"/>
    </source>
</evidence>
<dbReference type="SUPFAM" id="SSF48208">
    <property type="entry name" value="Six-hairpin glycosidases"/>
    <property type="match status" value="1"/>
</dbReference>
<evidence type="ECO:0000259" key="4">
    <source>
        <dbReference type="Pfam" id="PF17167"/>
    </source>
</evidence>
<evidence type="ECO:0000256" key="1">
    <source>
        <dbReference type="ARBA" id="ARBA00022676"/>
    </source>
</evidence>
<name>A0ABQ6H4E2_9GAMM</name>
<feature type="domain" description="Glycosyl hydrolase 94 supersandwich" evidence="3">
    <location>
        <begin position="86"/>
        <end position="299"/>
    </location>
</feature>
<dbReference type="Gene3D" id="2.70.98.40">
    <property type="entry name" value="Glycoside hydrolase, family 65, N-terminal domain"/>
    <property type="match status" value="1"/>
</dbReference>
<dbReference type="InterPro" id="IPR033432">
    <property type="entry name" value="GH94_catalytic"/>
</dbReference>
<dbReference type="Pfam" id="PF06165">
    <property type="entry name" value="GH94_b-supersand"/>
    <property type="match status" value="1"/>
</dbReference>
<keyword evidence="2" id="KW-0808">Transferase</keyword>
<dbReference type="InterPro" id="IPR010383">
    <property type="entry name" value="Glyco_hydrolase_94_b-supersand"/>
</dbReference>
<accession>A0ABQ6H4E2</accession>
<comment type="caution">
    <text evidence="5">The sequence shown here is derived from an EMBL/GenBank/DDBJ whole genome shotgun (WGS) entry which is preliminary data.</text>
</comment>
<sequence length="797" mass="90562">MAKHDNIHRAITPLVSVSADDVSLHCAKKMPHANGYLYNKDMLLQLNCRGFAISQFMQPEPAKYSHGPSLEAKTFIQPEHHYYAHHPGRFFYVKDLDTQEVFSLPHEPMRKTLDSFKFSQRNNEICWHIIHQEVSFEITAQLVNDAVVECWQIHVVNQSKVNKNLALYPYFTIGYQSWMNQQADFCPQLNAIVAKSITPYQKVEQYYEHQSLQDTTFLWSQGKADAWLANQQLFEGEGGLTLPDAIVQSELPNQGTQYQVACGCLQYNLALAPNERFQNTWLFGPAKDENAIKEISANFLSTIDSNGKEEFSSTSVSLSGDDRLFHYINHWLPRQINMHGVTNRLTTDPQTRNYLQDNMGMSFLAPLRAKQAFLTAISQQHITGEMPDGILLNPDAELKYINQVPHSDHSAWLAICLLCYLDETNDVDILHHRCGYLDSEQQDSVLTHLEKAIDYLLLQRDERGLCYISQGDWCDPMNMVGHLGKGVSSWLSLACAYSIDCFVTIVKNYVSSTQQNSCQANVLRFTQAKEALNHAVNQHCWDGDWYARGINDHGRVFGTKADEEGRIYLNPQSWALLSQAVSPAKQYSMLNAVQSQLLTPYGVMMLSPSYTAMDEGIGRITQKSPGVAENGSVYNHASVFYAYALYQIGEYDMAFSVLSKMLPSEADQLIRGQLPSFIPNYYRGAYHQFPDYAGKSSHLFNTGTVAWVYRCVVEELCGLKGNKEGLLIQPKLPRSLPTLTGTRNFRGATIEFSYQQIEIDETKIWLNEQQLKHPRIDSIEAGKTYQLRVDLPRRPSE</sequence>
<dbReference type="InterPro" id="IPR037018">
    <property type="entry name" value="GH65_N"/>
</dbReference>
<reference evidence="5 6" key="1">
    <citation type="submission" date="2023-03" db="EMBL/GenBank/DDBJ databases">
        <title>Draft genome sequence of Thalassotalea eurytherma JCM 18482T.</title>
        <authorList>
            <person name="Sawabe T."/>
        </authorList>
    </citation>
    <scope>NUCLEOTIDE SEQUENCE [LARGE SCALE GENOMIC DNA]</scope>
    <source>
        <strain evidence="5 6">JCM 18482</strain>
    </source>
</reference>
<dbReference type="SUPFAM" id="SSF74650">
    <property type="entry name" value="Galactose mutarotase-like"/>
    <property type="match status" value="1"/>
</dbReference>
<dbReference type="EMBL" id="BSSU01000008">
    <property type="protein sequence ID" value="GLX82389.1"/>
    <property type="molecule type" value="Genomic_DNA"/>
</dbReference>
<dbReference type="InterPro" id="IPR052047">
    <property type="entry name" value="GH94_Enzymes"/>
</dbReference>
<dbReference type="Pfam" id="PF17167">
    <property type="entry name" value="Glyco_hydro_94"/>
    <property type="match status" value="1"/>
</dbReference>
<feature type="domain" description="Glycosyl hydrolase 94 catalytic" evidence="4">
    <location>
        <begin position="352"/>
        <end position="717"/>
    </location>
</feature>
<dbReference type="PANTHER" id="PTHR37469">
    <property type="entry name" value="CELLOBIONIC ACID PHOSPHORYLASE-RELATED"/>
    <property type="match status" value="1"/>
</dbReference>
<organism evidence="5 6">
    <name type="scientific">Thalassotalea eurytherma</name>
    <dbReference type="NCBI Taxonomy" id="1144278"/>
    <lineage>
        <taxon>Bacteria</taxon>
        <taxon>Pseudomonadati</taxon>
        <taxon>Pseudomonadota</taxon>
        <taxon>Gammaproteobacteria</taxon>
        <taxon>Alteromonadales</taxon>
        <taxon>Colwelliaceae</taxon>
        <taxon>Thalassotalea</taxon>
    </lineage>
</organism>
<dbReference type="Gene3D" id="1.50.10.10">
    <property type="match status" value="1"/>
</dbReference>
<gene>
    <name evidence="5" type="ORF">theurythT_18410</name>
</gene>
<evidence type="ECO:0000313" key="6">
    <source>
        <dbReference type="Proteomes" id="UP001157133"/>
    </source>
</evidence>
<evidence type="ECO:0000256" key="2">
    <source>
        <dbReference type="ARBA" id="ARBA00022679"/>
    </source>
</evidence>
<dbReference type="Gene3D" id="2.60.420.10">
    <property type="entry name" value="Maltose phosphorylase, domain 3"/>
    <property type="match status" value="1"/>
</dbReference>
<proteinExistence type="predicted"/>
<evidence type="ECO:0000259" key="3">
    <source>
        <dbReference type="Pfam" id="PF06165"/>
    </source>
</evidence>
<dbReference type="InterPro" id="IPR012341">
    <property type="entry name" value="6hp_glycosidase-like_sf"/>
</dbReference>
<keyword evidence="1" id="KW-0328">Glycosyltransferase</keyword>
<dbReference type="InterPro" id="IPR011013">
    <property type="entry name" value="Gal_mutarotase_sf_dom"/>
</dbReference>
<dbReference type="PANTHER" id="PTHR37469:SF2">
    <property type="entry name" value="CELLOBIONIC ACID PHOSPHORYLASE"/>
    <property type="match status" value="1"/>
</dbReference>
<keyword evidence="6" id="KW-1185">Reference proteome</keyword>
<dbReference type="Proteomes" id="UP001157133">
    <property type="component" value="Unassembled WGS sequence"/>
</dbReference>
<dbReference type="RefSeq" id="WP_284207748.1">
    <property type="nucleotide sequence ID" value="NZ_BSSU01000008.1"/>
</dbReference>
<dbReference type="InterPro" id="IPR008928">
    <property type="entry name" value="6-hairpin_glycosidase_sf"/>
</dbReference>
<protein>
    <submittedName>
        <fullName evidence="5">Cellobionic acid phosphorylase</fullName>
    </submittedName>
</protein>